<evidence type="ECO:0000256" key="1">
    <source>
        <dbReference type="ARBA" id="ARBA00023015"/>
    </source>
</evidence>
<reference evidence="6 7" key="1">
    <citation type="submission" date="2023-06" db="EMBL/GenBank/DDBJ databases">
        <authorList>
            <person name="Feng G."/>
            <person name="Li J."/>
            <person name="Zhu H."/>
        </authorList>
    </citation>
    <scope>NUCLEOTIDE SEQUENCE [LARGE SCALE GENOMIC DNA]</scope>
    <source>
        <strain evidence="6 7">RHCKG23</strain>
    </source>
</reference>
<dbReference type="PANTHER" id="PTHR30136:SF24">
    <property type="entry name" value="HTH-TYPE TRANSCRIPTIONAL REPRESSOR ALLR"/>
    <property type="match status" value="1"/>
</dbReference>
<dbReference type="Gene3D" id="3.30.450.40">
    <property type="match status" value="1"/>
</dbReference>
<name>A0ABT7T252_9MICO</name>
<dbReference type="SUPFAM" id="SSF46785">
    <property type="entry name" value="Winged helix' DNA-binding domain"/>
    <property type="match status" value="1"/>
</dbReference>
<feature type="domain" description="HTH iclR-type" evidence="4">
    <location>
        <begin position="21"/>
        <end position="86"/>
    </location>
</feature>
<dbReference type="EMBL" id="JAUCML010000001">
    <property type="protein sequence ID" value="MDM7883655.1"/>
    <property type="molecule type" value="Genomic_DNA"/>
</dbReference>
<dbReference type="SUPFAM" id="SSF55781">
    <property type="entry name" value="GAF domain-like"/>
    <property type="match status" value="1"/>
</dbReference>
<evidence type="ECO:0000259" key="4">
    <source>
        <dbReference type="PROSITE" id="PS51077"/>
    </source>
</evidence>
<dbReference type="PANTHER" id="PTHR30136">
    <property type="entry name" value="HELIX-TURN-HELIX TRANSCRIPTIONAL REGULATOR, ICLR FAMILY"/>
    <property type="match status" value="1"/>
</dbReference>
<protein>
    <submittedName>
        <fullName evidence="6">IclR family transcriptional regulator</fullName>
    </submittedName>
</protein>
<sequence>MATDHRAGTTPPEEPPARNAALSLRRGLRVLDHVAERTRTGAVSVSLGELAATLGTAKSTVLRLTAPMVETDLLRRTPDAGFTLGLGALLLGQSYLEGIDLRTAAAPFLRRTAEATGLTCHLVVPDGTDIVYVDKVETRGTVRMGSRVGNRLPMRNTASGKAIVAFGDPDLLGAVLAVPVEATTEQTITDDDRWVREVDGTRARGYGIDDRENEPGIRCVAAPVLDHANQVVGAMSISGLASRFPAAAVREAGDRVVRTALEISVALGSSSARLALTRTAPVGAAR</sequence>
<keyword evidence="7" id="KW-1185">Reference proteome</keyword>
<dbReference type="InterPro" id="IPR050707">
    <property type="entry name" value="HTH_MetabolicPath_Reg"/>
</dbReference>
<keyword evidence="1" id="KW-0805">Transcription regulation</keyword>
<dbReference type="InterPro" id="IPR036388">
    <property type="entry name" value="WH-like_DNA-bd_sf"/>
</dbReference>
<proteinExistence type="predicted"/>
<dbReference type="InterPro" id="IPR005471">
    <property type="entry name" value="Tscrpt_reg_IclR_N"/>
</dbReference>
<evidence type="ECO:0000259" key="5">
    <source>
        <dbReference type="PROSITE" id="PS51078"/>
    </source>
</evidence>
<organism evidence="6 7">
    <name type="scientific">Curtobacterium citri</name>
    <dbReference type="NCBI Taxonomy" id="3055139"/>
    <lineage>
        <taxon>Bacteria</taxon>
        <taxon>Bacillati</taxon>
        <taxon>Actinomycetota</taxon>
        <taxon>Actinomycetes</taxon>
        <taxon>Micrococcales</taxon>
        <taxon>Microbacteriaceae</taxon>
        <taxon>Curtobacterium</taxon>
    </lineage>
</organism>
<accession>A0ABT7T252</accession>
<dbReference type="RefSeq" id="WP_069713353.1">
    <property type="nucleotide sequence ID" value="NZ_JAUCML010000001.1"/>
</dbReference>
<gene>
    <name evidence="6" type="ORF">QUG92_00895</name>
</gene>
<dbReference type="InterPro" id="IPR036390">
    <property type="entry name" value="WH_DNA-bd_sf"/>
</dbReference>
<keyword evidence="2" id="KW-0238">DNA-binding</keyword>
<dbReference type="SMART" id="SM00346">
    <property type="entry name" value="HTH_ICLR"/>
    <property type="match status" value="1"/>
</dbReference>
<dbReference type="PROSITE" id="PS51077">
    <property type="entry name" value="HTH_ICLR"/>
    <property type="match status" value="1"/>
</dbReference>
<dbReference type="Pfam" id="PF01614">
    <property type="entry name" value="IclR_C"/>
    <property type="match status" value="1"/>
</dbReference>
<evidence type="ECO:0000313" key="6">
    <source>
        <dbReference type="EMBL" id="MDM7883655.1"/>
    </source>
</evidence>
<comment type="caution">
    <text evidence="6">The sequence shown here is derived from an EMBL/GenBank/DDBJ whole genome shotgun (WGS) entry which is preliminary data.</text>
</comment>
<keyword evidence="3" id="KW-0804">Transcription</keyword>
<dbReference type="InterPro" id="IPR014757">
    <property type="entry name" value="Tscrpt_reg_IclR_C"/>
</dbReference>
<evidence type="ECO:0000313" key="7">
    <source>
        <dbReference type="Proteomes" id="UP001237823"/>
    </source>
</evidence>
<dbReference type="Pfam" id="PF09339">
    <property type="entry name" value="HTH_IclR"/>
    <property type="match status" value="1"/>
</dbReference>
<dbReference type="PROSITE" id="PS51078">
    <property type="entry name" value="ICLR_ED"/>
    <property type="match status" value="1"/>
</dbReference>
<dbReference type="Gene3D" id="1.10.10.10">
    <property type="entry name" value="Winged helix-like DNA-binding domain superfamily/Winged helix DNA-binding domain"/>
    <property type="match status" value="1"/>
</dbReference>
<evidence type="ECO:0000256" key="3">
    <source>
        <dbReference type="ARBA" id="ARBA00023163"/>
    </source>
</evidence>
<dbReference type="InterPro" id="IPR029016">
    <property type="entry name" value="GAF-like_dom_sf"/>
</dbReference>
<evidence type="ECO:0000256" key="2">
    <source>
        <dbReference type="ARBA" id="ARBA00023125"/>
    </source>
</evidence>
<feature type="domain" description="IclR-ED" evidence="5">
    <location>
        <begin position="87"/>
        <end position="269"/>
    </location>
</feature>
<dbReference type="Proteomes" id="UP001237823">
    <property type="component" value="Unassembled WGS sequence"/>
</dbReference>